<proteinExistence type="inferred from homology"/>
<evidence type="ECO:0000256" key="6">
    <source>
        <dbReference type="ARBA" id="ARBA00022679"/>
    </source>
</evidence>
<comment type="similarity">
    <text evidence="2 10">Belongs to the disproportionating enzyme family.</text>
</comment>
<keyword evidence="13" id="KW-1185">Reference proteome</keyword>
<dbReference type="EMBL" id="FUYA01000006">
    <property type="protein sequence ID" value="SKA74694.1"/>
    <property type="molecule type" value="Genomic_DNA"/>
</dbReference>
<evidence type="ECO:0000256" key="3">
    <source>
        <dbReference type="ARBA" id="ARBA00012560"/>
    </source>
</evidence>
<evidence type="ECO:0000313" key="12">
    <source>
        <dbReference type="EMBL" id="SKA74694.1"/>
    </source>
</evidence>
<dbReference type="RefSeq" id="WP_078685282.1">
    <property type="nucleotide sequence ID" value="NZ_FUYA01000006.1"/>
</dbReference>
<name>A0A1T4WBK8_9BACT</name>
<sequence length="514" mass="58719">MQLRSSGILLHISSLPSDCGIGDLGPEAYAFARFLERTGQRIWQMLPLTPTSTDSWNDPYHSISAFAGNPLLISPERLKNSGWLSSEEFSSMPDFPKEHVDFEAVTAWKGELFRTAFSRFTAREHPDYALFCSRNAGWLNDFALFAALGKELKAPWYEWPSGLRDRNVTACEHAREELAQNITYEKFLQWLFDQQWRALKRFCNERNIQIFGDMPIYVDHNSADLWCRPDEWQLDEKRQPTGMAGVPPDYFSETGQLWESPLYDWDAMKDTGFAWWQKRIFRNLDLFDILRIDHFRGLIAYWDVPAGEKTALNGKWVEAPFQDLFDSLYSRQSSLPLVAEDLGVITPDVREAMQRYDLPGMKILQFAFGPDLPQNLYAPHNIPRHALVYTGTHDNLPTRGWFEDEADSETKTRLAAYLGHEASAESISWEMIRLAMLSHANTAISPMQDLLSLDGARRMNSPGTLSGNWTWRMLPAALTPELEARLHQLTVLSGRHGPERPTTHSPASSQGTTP</sequence>
<keyword evidence="6 10" id="KW-0808">Transferase</keyword>
<dbReference type="EC" id="2.4.1.25" evidence="3 10"/>
<dbReference type="GO" id="GO:0004134">
    <property type="term" value="F:4-alpha-glucanotransferase activity"/>
    <property type="evidence" value="ECO:0007669"/>
    <property type="project" value="UniProtKB-EC"/>
</dbReference>
<evidence type="ECO:0000256" key="4">
    <source>
        <dbReference type="ARBA" id="ARBA00020295"/>
    </source>
</evidence>
<evidence type="ECO:0000313" key="13">
    <source>
        <dbReference type="Proteomes" id="UP000189733"/>
    </source>
</evidence>
<dbReference type="GO" id="GO:0005975">
    <property type="term" value="P:carbohydrate metabolic process"/>
    <property type="evidence" value="ECO:0007669"/>
    <property type="project" value="InterPro"/>
</dbReference>
<reference evidence="12 13" key="1">
    <citation type="submission" date="2017-02" db="EMBL/GenBank/DDBJ databases">
        <authorList>
            <person name="Peterson S.W."/>
        </authorList>
    </citation>
    <scope>NUCLEOTIDE SEQUENCE [LARGE SCALE GENOMIC DNA]</scope>
    <source>
        <strain evidence="12 13">DSM 18034</strain>
    </source>
</reference>
<evidence type="ECO:0000256" key="5">
    <source>
        <dbReference type="ARBA" id="ARBA00022676"/>
    </source>
</evidence>
<dbReference type="Proteomes" id="UP000189733">
    <property type="component" value="Unassembled WGS sequence"/>
</dbReference>
<evidence type="ECO:0000256" key="2">
    <source>
        <dbReference type="ARBA" id="ARBA00005684"/>
    </source>
</evidence>
<accession>A0A1T4WBK8</accession>
<evidence type="ECO:0000256" key="9">
    <source>
        <dbReference type="ARBA" id="ARBA00031501"/>
    </source>
</evidence>
<dbReference type="Gene3D" id="3.20.20.80">
    <property type="entry name" value="Glycosidases"/>
    <property type="match status" value="1"/>
</dbReference>
<feature type="region of interest" description="Disordered" evidence="11">
    <location>
        <begin position="492"/>
        <end position="514"/>
    </location>
</feature>
<dbReference type="NCBIfam" id="NF011080">
    <property type="entry name" value="PRK14508.1-3"/>
    <property type="match status" value="1"/>
</dbReference>
<dbReference type="InterPro" id="IPR017853">
    <property type="entry name" value="GH"/>
</dbReference>
<evidence type="ECO:0000256" key="8">
    <source>
        <dbReference type="ARBA" id="ARBA00031423"/>
    </source>
</evidence>
<dbReference type="NCBIfam" id="TIGR00217">
    <property type="entry name" value="malQ"/>
    <property type="match status" value="1"/>
</dbReference>
<dbReference type="OrthoDB" id="9761577at2"/>
<dbReference type="STRING" id="1121442.SAMN02745702_02004"/>
<gene>
    <name evidence="12" type="ORF">SAMN02745702_02004</name>
</gene>
<dbReference type="PANTHER" id="PTHR32438:SF5">
    <property type="entry name" value="4-ALPHA-GLUCANOTRANSFERASE DPE1, CHLOROPLASTIC_AMYLOPLASTIC"/>
    <property type="match status" value="1"/>
</dbReference>
<evidence type="ECO:0000256" key="10">
    <source>
        <dbReference type="RuleBase" id="RU361207"/>
    </source>
</evidence>
<dbReference type="InterPro" id="IPR003385">
    <property type="entry name" value="Glyco_hydro_77"/>
</dbReference>
<dbReference type="AlphaFoldDB" id="A0A1T4WBK8"/>
<dbReference type="Pfam" id="PF02446">
    <property type="entry name" value="Glyco_hydro_77"/>
    <property type="match status" value="1"/>
</dbReference>
<organism evidence="12 13">
    <name type="scientific">Desulfobaculum bizertense DSM 18034</name>
    <dbReference type="NCBI Taxonomy" id="1121442"/>
    <lineage>
        <taxon>Bacteria</taxon>
        <taxon>Pseudomonadati</taxon>
        <taxon>Thermodesulfobacteriota</taxon>
        <taxon>Desulfovibrionia</taxon>
        <taxon>Desulfovibrionales</taxon>
        <taxon>Desulfovibrionaceae</taxon>
        <taxon>Desulfobaculum</taxon>
    </lineage>
</organism>
<evidence type="ECO:0000256" key="11">
    <source>
        <dbReference type="SAM" id="MobiDB-lite"/>
    </source>
</evidence>
<dbReference type="PANTHER" id="PTHR32438">
    <property type="entry name" value="4-ALPHA-GLUCANOTRANSFERASE DPE1, CHLOROPLASTIC/AMYLOPLASTIC"/>
    <property type="match status" value="1"/>
</dbReference>
<evidence type="ECO:0000256" key="1">
    <source>
        <dbReference type="ARBA" id="ARBA00000439"/>
    </source>
</evidence>
<keyword evidence="7 10" id="KW-0119">Carbohydrate metabolism</keyword>
<keyword evidence="5 10" id="KW-0328">Glycosyltransferase</keyword>
<feature type="compositionally biased region" description="Polar residues" evidence="11">
    <location>
        <begin position="503"/>
        <end position="514"/>
    </location>
</feature>
<comment type="catalytic activity">
    <reaction evidence="1 10">
        <text>Transfers a segment of a (1-&gt;4)-alpha-D-glucan to a new position in an acceptor, which may be glucose or a (1-&gt;4)-alpha-D-glucan.</text>
        <dbReference type="EC" id="2.4.1.25"/>
    </reaction>
</comment>
<dbReference type="SUPFAM" id="SSF51445">
    <property type="entry name" value="(Trans)glycosidases"/>
    <property type="match status" value="1"/>
</dbReference>
<protein>
    <recommendedName>
        <fullName evidence="4 10">4-alpha-glucanotransferase</fullName>
        <ecNumber evidence="3 10">2.4.1.25</ecNumber>
    </recommendedName>
    <alternativeName>
        <fullName evidence="8 10">Amylomaltase</fullName>
    </alternativeName>
    <alternativeName>
        <fullName evidence="9 10">Disproportionating enzyme</fullName>
    </alternativeName>
</protein>
<evidence type="ECO:0000256" key="7">
    <source>
        <dbReference type="ARBA" id="ARBA00023277"/>
    </source>
</evidence>